<sequence>MQTEHEIRTLAHQVTEILVVYSRCFEQWRESPSDLARYERTHANLDLVRVLTEKALMGGRGELAELLACHTDLKLAVLRRHMGLPPPPLEPAHEEQERFEALLQRHANHVAALAAVCAHRSGQTPAAAPQRAAPVVHPAARRPPVAGR</sequence>
<name>A0A4Z0BFL4_9BURK</name>
<evidence type="ECO:0000313" key="2">
    <source>
        <dbReference type="EMBL" id="TFY98116.1"/>
    </source>
</evidence>
<dbReference type="AlphaFoldDB" id="A0A4Z0BFL4"/>
<organism evidence="2 3">
    <name type="scientific">Ramlibacter rhizophilus</name>
    <dbReference type="NCBI Taxonomy" id="1781167"/>
    <lineage>
        <taxon>Bacteria</taxon>
        <taxon>Pseudomonadati</taxon>
        <taxon>Pseudomonadota</taxon>
        <taxon>Betaproteobacteria</taxon>
        <taxon>Burkholderiales</taxon>
        <taxon>Comamonadaceae</taxon>
        <taxon>Ramlibacter</taxon>
    </lineage>
</organism>
<keyword evidence="3" id="KW-1185">Reference proteome</keyword>
<evidence type="ECO:0000313" key="3">
    <source>
        <dbReference type="Proteomes" id="UP000297564"/>
    </source>
</evidence>
<accession>A0A4Z0BFL4</accession>
<dbReference type="Proteomes" id="UP000297564">
    <property type="component" value="Unassembled WGS sequence"/>
</dbReference>
<dbReference type="RefSeq" id="WP_135286349.1">
    <property type="nucleotide sequence ID" value="NZ_SMLL01000006.1"/>
</dbReference>
<protein>
    <submittedName>
        <fullName evidence="2">Uncharacterized protein</fullName>
    </submittedName>
</protein>
<dbReference type="EMBL" id="SMLL01000006">
    <property type="protein sequence ID" value="TFY98116.1"/>
    <property type="molecule type" value="Genomic_DNA"/>
</dbReference>
<comment type="caution">
    <text evidence="2">The sequence shown here is derived from an EMBL/GenBank/DDBJ whole genome shotgun (WGS) entry which is preliminary data.</text>
</comment>
<gene>
    <name evidence="2" type="ORF">EZ242_16870</name>
</gene>
<proteinExistence type="predicted"/>
<reference evidence="2 3" key="1">
    <citation type="submission" date="2019-03" db="EMBL/GenBank/DDBJ databases">
        <title>Ramlibacter rhizophilus CCTCC AB2015357, whole genome shotgun sequence.</title>
        <authorList>
            <person name="Zhang X."/>
            <person name="Feng G."/>
            <person name="Zhu H."/>
        </authorList>
    </citation>
    <scope>NUCLEOTIDE SEQUENCE [LARGE SCALE GENOMIC DNA]</scope>
    <source>
        <strain evidence="2 3">CCTCC AB2015357</strain>
    </source>
</reference>
<evidence type="ECO:0000256" key="1">
    <source>
        <dbReference type="SAM" id="MobiDB-lite"/>
    </source>
</evidence>
<feature type="region of interest" description="Disordered" evidence="1">
    <location>
        <begin position="125"/>
        <end position="148"/>
    </location>
</feature>
<dbReference type="OrthoDB" id="9972677at2"/>